<sequence length="127" mass="13299">MNTALAPASEPIPGAAGTPIDLAGLTAYTAGIVRLAEAKGLRPTWGQPYGRTRRIILNAIGPHGAFGSIVIGRTSGKVLRAEVIHGNDATRPCRAQGTNAVRILLNDVRRSTCQPDCDAPSSADCRR</sequence>
<evidence type="ECO:0000313" key="2">
    <source>
        <dbReference type="Proteomes" id="UP000275401"/>
    </source>
</evidence>
<dbReference type="AlphaFoldDB" id="A0A3M8WL78"/>
<gene>
    <name evidence="1" type="ORF">EEJ42_12085</name>
</gene>
<keyword evidence="2" id="KW-1185">Reference proteome</keyword>
<protein>
    <submittedName>
        <fullName evidence="1">Uncharacterized protein</fullName>
    </submittedName>
</protein>
<dbReference type="Proteomes" id="UP000275401">
    <property type="component" value="Unassembled WGS sequence"/>
</dbReference>
<name>A0A3M8WL78_9ACTN</name>
<dbReference type="EMBL" id="RIBZ01000159">
    <property type="protein sequence ID" value="RNG28723.1"/>
    <property type="molecule type" value="Genomic_DNA"/>
</dbReference>
<organism evidence="1 2">
    <name type="scientific">Streptomyces botrytidirepellens</name>
    <dbReference type="NCBI Taxonomy" id="2486417"/>
    <lineage>
        <taxon>Bacteria</taxon>
        <taxon>Bacillati</taxon>
        <taxon>Actinomycetota</taxon>
        <taxon>Actinomycetes</taxon>
        <taxon>Kitasatosporales</taxon>
        <taxon>Streptomycetaceae</taxon>
        <taxon>Streptomyces</taxon>
    </lineage>
</organism>
<evidence type="ECO:0000313" key="1">
    <source>
        <dbReference type="EMBL" id="RNG28723.1"/>
    </source>
</evidence>
<comment type="caution">
    <text evidence="1">The sequence shown here is derived from an EMBL/GenBank/DDBJ whole genome shotgun (WGS) entry which is preliminary data.</text>
</comment>
<dbReference type="RefSeq" id="WP_123099947.1">
    <property type="nucleotide sequence ID" value="NZ_RIBZ01000159.1"/>
</dbReference>
<proteinExistence type="predicted"/>
<accession>A0A3M8WL78</accession>
<reference evidence="1 2" key="1">
    <citation type="submission" date="2018-11" db="EMBL/GenBank/DDBJ databases">
        <title>The Potential of Streptomyces as Biocontrol Agents against the Tomato grey mould, Botrytis cinerea (Gray mold) Frontiers in Microbiology.</title>
        <authorList>
            <person name="Li D."/>
        </authorList>
    </citation>
    <scope>NUCLEOTIDE SEQUENCE [LARGE SCALE GENOMIC DNA]</scope>
    <source>
        <strain evidence="1 2">NEAU-LD23</strain>
    </source>
</reference>